<dbReference type="Gene3D" id="4.10.810.10">
    <property type="entry name" value="Virus Scaffolding Protein, Chain A"/>
    <property type="match status" value="1"/>
</dbReference>
<comment type="caution">
    <text evidence="2">The sequence shown here is derived from an EMBL/GenBank/DDBJ whole genome shotgun (WGS) entry which is preliminary data.</text>
</comment>
<dbReference type="EMBL" id="WKKI01000037">
    <property type="protein sequence ID" value="MRX73534.1"/>
    <property type="molecule type" value="Genomic_DNA"/>
</dbReference>
<protein>
    <submittedName>
        <fullName evidence="2">IDEAL domain-containing protein</fullName>
    </submittedName>
</protein>
<gene>
    <name evidence="2" type="ORF">GJU40_15425</name>
</gene>
<dbReference type="InterPro" id="IPR014957">
    <property type="entry name" value="IDEAL_dom"/>
</dbReference>
<dbReference type="SMART" id="SM00914">
    <property type="entry name" value="IDEAL"/>
    <property type="match status" value="1"/>
</dbReference>
<sequence length="78" mass="9297">MNNKKSYNEILKSRNNQKQQELKETSILDVYIQMILDEAMFSRKLLLLETQINEALDKNDKESFMELSVQYNRLKLAL</sequence>
<evidence type="ECO:0000313" key="3">
    <source>
        <dbReference type="Proteomes" id="UP000448867"/>
    </source>
</evidence>
<dbReference type="RefSeq" id="WP_154308994.1">
    <property type="nucleotide sequence ID" value="NZ_WKKI01000037.1"/>
</dbReference>
<dbReference type="Pfam" id="PF08858">
    <property type="entry name" value="IDEAL"/>
    <property type="match status" value="1"/>
</dbReference>
<evidence type="ECO:0000259" key="1">
    <source>
        <dbReference type="SMART" id="SM00914"/>
    </source>
</evidence>
<accession>A0A7X2M107</accession>
<dbReference type="InterPro" id="IPR027393">
    <property type="entry name" value="Virus_scaffolding_prot_C"/>
</dbReference>
<dbReference type="AlphaFoldDB" id="A0A7X2M107"/>
<keyword evidence="3" id="KW-1185">Reference proteome</keyword>
<feature type="domain" description="IDEAL" evidence="1">
    <location>
        <begin position="35"/>
        <end position="71"/>
    </location>
</feature>
<proteinExistence type="predicted"/>
<organism evidence="2 3">
    <name type="scientific">Metabacillus lacus</name>
    <dbReference type="NCBI Taxonomy" id="1983721"/>
    <lineage>
        <taxon>Bacteria</taxon>
        <taxon>Bacillati</taxon>
        <taxon>Bacillota</taxon>
        <taxon>Bacilli</taxon>
        <taxon>Bacillales</taxon>
        <taxon>Bacillaceae</taxon>
        <taxon>Metabacillus</taxon>
    </lineage>
</organism>
<evidence type="ECO:0000313" key="2">
    <source>
        <dbReference type="EMBL" id="MRX73534.1"/>
    </source>
</evidence>
<name>A0A7X2M107_9BACI</name>
<reference evidence="2 3" key="1">
    <citation type="submission" date="2019-11" db="EMBL/GenBank/DDBJ databases">
        <title>Bacillus lacus genome.</title>
        <authorList>
            <person name="Allen C.J."/>
            <person name="Newman J.D."/>
        </authorList>
    </citation>
    <scope>NUCLEOTIDE SEQUENCE [LARGE SCALE GENOMIC DNA]</scope>
    <source>
        <strain evidence="2 3">KCTC 33946</strain>
    </source>
</reference>
<dbReference type="OrthoDB" id="2989967at2"/>
<dbReference type="Proteomes" id="UP000448867">
    <property type="component" value="Unassembled WGS sequence"/>
</dbReference>